<dbReference type="Proteomes" id="UP000770015">
    <property type="component" value="Unassembled WGS sequence"/>
</dbReference>
<dbReference type="EMBL" id="JAGSXJ010000007">
    <property type="protein sequence ID" value="KAH6689459.1"/>
    <property type="molecule type" value="Genomic_DNA"/>
</dbReference>
<feature type="region of interest" description="Disordered" evidence="1">
    <location>
        <begin position="214"/>
        <end position="234"/>
    </location>
</feature>
<gene>
    <name evidence="2" type="ORF">F5X68DRAFT_230076</name>
</gene>
<reference evidence="2" key="1">
    <citation type="journal article" date="2021" name="Nat. Commun.">
        <title>Genetic determinants of endophytism in the Arabidopsis root mycobiome.</title>
        <authorList>
            <person name="Mesny F."/>
            <person name="Miyauchi S."/>
            <person name="Thiergart T."/>
            <person name="Pickel B."/>
            <person name="Atanasova L."/>
            <person name="Karlsson M."/>
            <person name="Huettel B."/>
            <person name="Barry K.W."/>
            <person name="Haridas S."/>
            <person name="Chen C."/>
            <person name="Bauer D."/>
            <person name="Andreopoulos W."/>
            <person name="Pangilinan J."/>
            <person name="LaButti K."/>
            <person name="Riley R."/>
            <person name="Lipzen A."/>
            <person name="Clum A."/>
            <person name="Drula E."/>
            <person name="Henrissat B."/>
            <person name="Kohler A."/>
            <person name="Grigoriev I.V."/>
            <person name="Martin F.M."/>
            <person name="Hacquard S."/>
        </authorList>
    </citation>
    <scope>NUCLEOTIDE SEQUENCE</scope>
    <source>
        <strain evidence="2">MPI-SDFR-AT-0117</strain>
    </source>
</reference>
<evidence type="ECO:0000256" key="1">
    <source>
        <dbReference type="SAM" id="MobiDB-lite"/>
    </source>
</evidence>
<accession>A0A9P8VEQ5</accession>
<feature type="region of interest" description="Disordered" evidence="1">
    <location>
        <begin position="91"/>
        <end position="167"/>
    </location>
</feature>
<feature type="compositionally biased region" description="Acidic residues" evidence="1">
    <location>
        <begin position="104"/>
        <end position="134"/>
    </location>
</feature>
<evidence type="ECO:0000313" key="3">
    <source>
        <dbReference type="Proteomes" id="UP000770015"/>
    </source>
</evidence>
<feature type="compositionally biased region" description="Basic and acidic residues" evidence="1">
    <location>
        <begin position="91"/>
        <end position="101"/>
    </location>
</feature>
<protein>
    <submittedName>
        <fullName evidence="2">Uncharacterized protein</fullName>
    </submittedName>
</protein>
<name>A0A9P8VEQ5_9PEZI</name>
<dbReference type="AlphaFoldDB" id="A0A9P8VEQ5"/>
<proteinExistence type="predicted"/>
<keyword evidence="3" id="KW-1185">Reference proteome</keyword>
<evidence type="ECO:0000313" key="2">
    <source>
        <dbReference type="EMBL" id="KAH6689459.1"/>
    </source>
</evidence>
<sequence>MSRLLFLSPGTSVSSHFNTHSTNLITIASNISFEHLYFLTFTMKTSTSIIAILSAATAAKALPGPDAILNAITARFDSAPVAGNAELVARGDDQGKGRTGDDVIYYEDDDDDDEDDDDEYDDYYGDDDDDEDDDGHAAWWRAQSSEDDHGHGRGRGRGGKDCQTTSFVPIPLPTPTSTFPPFIPTPSGTSNGTLNGTDIFNGTATSSIVVLPTESLPVDDNGGNSNGDDDDNPSVVARAFEILGSLF</sequence>
<organism evidence="2 3">
    <name type="scientific">Plectosphaerella plurivora</name>
    <dbReference type="NCBI Taxonomy" id="936078"/>
    <lineage>
        <taxon>Eukaryota</taxon>
        <taxon>Fungi</taxon>
        <taxon>Dikarya</taxon>
        <taxon>Ascomycota</taxon>
        <taxon>Pezizomycotina</taxon>
        <taxon>Sordariomycetes</taxon>
        <taxon>Hypocreomycetidae</taxon>
        <taxon>Glomerellales</taxon>
        <taxon>Plectosphaerellaceae</taxon>
        <taxon>Plectosphaerella</taxon>
    </lineage>
</organism>
<comment type="caution">
    <text evidence="2">The sequence shown here is derived from an EMBL/GenBank/DDBJ whole genome shotgun (WGS) entry which is preliminary data.</text>
</comment>